<reference evidence="7" key="1">
    <citation type="submission" date="2020-07" db="EMBL/GenBank/DDBJ databases">
        <title>Huge and variable diversity of episymbiotic CPR bacteria and DPANN archaea in groundwater ecosystems.</title>
        <authorList>
            <person name="He C.Y."/>
            <person name="Keren R."/>
            <person name="Whittaker M."/>
            <person name="Farag I.F."/>
            <person name="Doudna J."/>
            <person name="Cate J.H.D."/>
            <person name="Banfield J.F."/>
        </authorList>
    </citation>
    <scope>NUCLEOTIDE SEQUENCE</scope>
    <source>
        <strain evidence="7">NC_groundwater_1370_Ag_S-0.2um_69_93</strain>
    </source>
</reference>
<evidence type="ECO:0000313" key="8">
    <source>
        <dbReference type="Proteomes" id="UP000752292"/>
    </source>
</evidence>
<dbReference type="GO" id="GO:0016020">
    <property type="term" value="C:membrane"/>
    <property type="evidence" value="ECO:0007669"/>
    <property type="project" value="UniProtKB-SubCell"/>
</dbReference>
<proteinExistence type="predicted"/>
<keyword evidence="4 5" id="KW-0472">Membrane</keyword>
<protein>
    <submittedName>
        <fullName evidence="7">TM2 domain-containing protein</fullName>
    </submittedName>
</protein>
<dbReference type="Proteomes" id="UP000752292">
    <property type="component" value="Unassembled WGS sequence"/>
</dbReference>
<evidence type="ECO:0000256" key="2">
    <source>
        <dbReference type="ARBA" id="ARBA00022692"/>
    </source>
</evidence>
<dbReference type="Pfam" id="PF05154">
    <property type="entry name" value="TM2"/>
    <property type="match status" value="1"/>
</dbReference>
<feature type="domain" description="TM2" evidence="6">
    <location>
        <begin position="28"/>
        <end position="77"/>
    </location>
</feature>
<sequence length="163" mass="18774">MAANLIELKQSLTEQQLKVLELELNRRKKSTPLAYAPWFFLSWIGTHKFYLGKIGEGMAYIFLPWVALFLFVGGLITINQDGSPFLGLLLPGSAALVAYAIWWFVDLFTLHSQVERFNEQLEVQIIRSIQRSARWVFAKSRKHMGAPYPRSLYLLPRASSQER</sequence>
<evidence type="ECO:0000256" key="4">
    <source>
        <dbReference type="ARBA" id="ARBA00023136"/>
    </source>
</evidence>
<evidence type="ECO:0000256" key="3">
    <source>
        <dbReference type="ARBA" id="ARBA00022989"/>
    </source>
</evidence>
<comment type="caution">
    <text evidence="7">The sequence shown here is derived from an EMBL/GenBank/DDBJ whole genome shotgun (WGS) entry which is preliminary data.</text>
</comment>
<feature type="transmembrane region" description="Helical" evidence="5">
    <location>
        <begin position="57"/>
        <end position="78"/>
    </location>
</feature>
<accession>A0A933EA79</accession>
<dbReference type="EMBL" id="JACQRX010000204">
    <property type="protein sequence ID" value="MBI4251739.1"/>
    <property type="molecule type" value="Genomic_DNA"/>
</dbReference>
<dbReference type="AlphaFoldDB" id="A0A933EA79"/>
<feature type="transmembrane region" description="Helical" evidence="5">
    <location>
        <begin position="85"/>
        <end position="105"/>
    </location>
</feature>
<name>A0A933EA79_UNCTE</name>
<evidence type="ECO:0000256" key="1">
    <source>
        <dbReference type="ARBA" id="ARBA00004141"/>
    </source>
</evidence>
<evidence type="ECO:0000313" key="7">
    <source>
        <dbReference type="EMBL" id="MBI4251739.1"/>
    </source>
</evidence>
<dbReference type="InterPro" id="IPR007829">
    <property type="entry name" value="TM2"/>
</dbReference>
<evidence type="ECO:0000259" key="6">
    <source>
        <dbReference type="Pfam" id="PF05154"/>
    </source>
</evidence>
<comment type="subcellular location">
    <subcellularLocation>
        <location evidence="1">Membrane</location>
        <topology evidence="1">Multi-pass membrane protein</topology>
    </subcellularLocation>
</comment>
<keyword evidence="3 5" id="KW-1133">Transmembrane helix</keyword>
<evidence type="ECO:0000256" key="5">
    <source>
        <dbReference type="SAM" id="Phobius"/>
    </source>
</evidence>
<organism evidence="7 8">
    <name type="scientific">Tectimicrobiota bacterium</name>
    <dbReference type="NCBI Taxonomy" id="2528274"/>
    <lineage>
        <taxon>Bacteria</taxon>
        <taxon>Pseudomonadati</taxon>
        <taxon>Nitrospinota/Tectimicrobiota group</taxon>
        <taxon>Candidatus Tectimicrobiota</taxon>
    </lineage>
</organism>
<keyword evidence="2 5" id="KW-0812">Transmembrane</keyword>
<gene>
    <name evidence="7" type="ORF">HY618_04695</name>
</gene>